<dbReference type="PROSITE" id="PS51257">
    <property type="entry name" value="PROKAR_LIPOPROTEIN"/>
    <property type="match status" value="1"/>
</dbReference>
<evidence type="ECO:0000256" key="1">
    <source>
        <dbReference type="SAM" id="MobiDB-lite"/>
    </source>
</evidence>
<accession>A0ABV6PNT9</accession>
<protein>
    <recommendedName>
        <fullName evidence="4">Beta-lactamase family protein</fullName>
    </recommendedName>
</protein>
<organism evidence="2 3">
    <name type="scientific">Ottowia pentelensis</name>
    <dbReference type="NCBI Taxonomy" id="511108"/>
    <lineage>
        <taxon>Bacteria</taxon>
        <taxon>Pseudomonadati</taxon>
        <taxon>Pseudomonadota</taxon>
        <taxon>Betaproteobacteria</taxon>
        <taxon>Burkholderiales</taxon>
        <taxon>Comamonadaceae</taxon>
        <taxon>Ottowia</taxon>
    </lineage>
</organism>
<dbReference type="Gene3D" id="3.40.710.10">
    <property type="entry name" value="DD-peptidase/beta-lactamase superfamily"/>
    <property type="match status" value="1"/>
</dbReference>
<dbReference type="EMBL" id="JBHLTN010000007">
    <property type="protein sequence ID" value="MFC0591497.1"/>
    <property type="molecule type" value="Genomic_DNA"/>
</dbReference>
<evidence type="ECO:0000313" key="2">
    <source>
        <dbReference type="EMBL" id="MFC0591497.1"/>
    </source>
</evidence>
<evidence type="ECO:0008006" key="4">
    <source>
        <dbReference type="Google" id="ProtNLM"/>
    </source>
</evidence>
<dbReference type="InterPro" id="IPR012338">
    <property type="entry name" value="Beta-lactam/transpept-like"/>
</dbReference>
<reference evidence="2 3" key="1">
    <citation type="submission" date="2024-09" db="EMBL/GenBank/DDBJ databases">
        <authorList>
            <person name="Sun Q."/>
            <person name="Mori K."/>
        </authorList>
    </citation>
    <scope>NUCLEOTIDE SEQUENCE [LARGE SCALE GENOMIC DNA]</scope>
    <source>
        <strain evidence="2 3">NCAIM B.02336</strain>
    </source>
</reference>
<dbReference type="Proteomes" id="UP001589834">
    <property type="component" value="Unassembled WGS sequence"/>
</dbReference>
<feature type="compositionally biased region" description="Pro residues" evidence="1">
    <location>
        <begin position="41"/>
        <end position="62"/>
    </location>
</feature>
<gene>
    <name evidence="2" type="ORF">ACFFGG_02910</name>
</gene>
<dbReference type="RefSeq" id="WP_377479598.1">
    <property type="nucleotide sequence ID" value="NZ_JBHLTN010000007.1"/>
</dbReference>
<keyword evidence="3" id="KW-1185">Reference proteome</keyword>
<feature type="region of interest" description="Disordered" evidence="1">
    <location>
        <begin position="36"/>
        <end position="69"/>
    </location>
</feature>
<dbReference type="SUPFAM" id="SSF56601">
    <property type="entry name" value="beta-lactamase/transpeptidase-like"/>
    <property type="match status" value="1"/>
</dbReference>
<name>A0ABV6PNT9_9BURK</name>
<sequence length="370" mass="37789">MRTIDEGPGPLPAGRLAACTAGALLLALGLGACGGGSDDTPAPPPAPAPSPAPAPAPAPTPAGPDLATRSSAAAATAQGSANACAPIQPFYWEVGDVDGRLASGSVPAAGGAPVYTGSTVMAIASASKWLYGAYVVQWRQGQLTDSDVKFLTFRSGYTSFSRCLPGQTVDACEAYQNNGVYSPRTDGYFSYGGGHMEKHASQIGLGPADNASLAAALQGQLGSDIALTYTQPQLAGGVATSADNYAVFLRKILSGQLLMKAALGTHAVCTNPATCAQALNTPVPSSESYHYSIGHWVEDDPVNGDGAFSSAGAFGFYPWIDASKSWYGIVARKDGSRIADPNNPDAAGHGFDSLQCGRLIRAAWMDGVAR</sequence>
<proteinExistence type="predicted"/>
<comment type="caution">
    <text evidence="2">The sequence shown here is derived from an EMBL/GenBank/DDBJ whole genome shotgun (WGS) entry which is preliminary data.</text>
</comment>
<evidence type="ECO:0000313" key="3">
    <source>
        <dbReference type="Proteomes" id="UP001589834"/>
    </source>
</evidence>